<reference evidence="1" key="2">
    <citation type="journal article" date="2012" name="PLoS ONE">
        <title>A Deeply Branching Thermophilic Bacterium with an Ancient Acetyl-CoA Pathway Dominates a Subsurface Ecosystem.</title>
        <authorList>
            <person name="Takami H."/>
            <person name="Noguchi H."/>
            <person name="Takaki Y."/>
            <person name="Uchiyama I."/>
            <person name="Toyoda A."/>
            <person name="Nishi S."/>
            <person name="Chee G.-J."/>
            <person name="Arai W."/>
            <person name="Nunoura T."/>
            <person name="Itoh T."/>
            <person name="Hattori M."/>
            <person name="Takai K."/>
        </authorList>
    </citation>
    <scope>NUCLEOTIDE SEQUENCE</scope>
</reference>
<name>H5SCL8_9ZZZZ</name>
<evidence type="ECO:0000313" key="1">
    <source>
        <dbReference type="EMBL" id="BAL53904.1"/>
    </source>
</evidence>
<organism evidence="1">
    <name type="scientific">uncultured prokaryote</name>
    <dbReference type="NCBI Taxonomy" id="198431"/>
    <lineage>
        <taxon>unclassified sequences</taxon>
        <taxon>environmental samples</taxon>
    </lineage>
</organism>
<protein>
    <submittedName>
        <fullName evidence="1">Hypothetical conserved protein</fullName>
    </submittedName>
</protein>
<proteinExistence type="predicted"/>
<gene>
    <name evidence="1" type="ORF">HGMM_F11C09C12</name>
</gene>
<dbReference type="EMBL" id="AP011671">
    <property type="protein sequence ID" value="BAL53904.1"/>
    <property type="molecule type" value="Genomic_DNA"/>
</dbReference>
<accession>H5SCL8</accession>
<dbReference type="AlphaFoldDB" id="H5SCL8"/>
<sequence>MSRPPITRARPYTPQRGLVAGQTFTSERQYRNALARARGFVSHYQRVRQPHIITSAREAQALRPAAREARRRAFQVLAEARRTGEPIRKVAKDYRISLESVKRYVAPALTKDERGRWVARPSDRLYRQLTTITTEGVVKVDTRSSKTASLIARYNNAVRRFLSTNNPDHLKPFRGKTFQVAKRRFRFETDPDKLKKLEESGQLDEADWGSP</sequence>
<reference evidence="1" key="1">
    <citation type="journal article" date="2005" name="Environ. Microbiol.">
        <title>Genetic and functional properties of uncultivated thermophilic crenarchaeotes from a subsurface gold mine as revealed by analysis of genome fragments.</title>
        <authorList>
            <person name="Nunoura T."/>
            <person name="Hirayama H."/>
            <person name="Takami H."/>
            <person name="Oida H."/>
            <person name="Nishi S."/>
            <person name="Shimamura S."/>
            <person name="Suzuki Y."/>
            <person name="Inagaki F."/>
            <person name="Takai K."/>
            <person name="Nealson K.H."/>
            <person name="Horikoshi K."/>
        </authorList>
    </citation>
    <scope>NUCLEOTIDE SEQUENCE</scope>
</reference>